<keyword evidence="4" id="KW-0804">Transcription</keyword>
<dbReference type="Pfam" id="PF08361">
    <property type="entry name" value="TetR_C_2"/>
    <property type="match status" value="1"/>
</dbReference>
<evidence type="ECO:0000256" key="1">
    <source>
        <dbReference type="ARBA" id="ARBA00022491"/>
    </source>
</evidence>
<dbReference type="Pfam" id="PF00440">
    <property type="entry name" value="TetR_N"/>
    <property type="match status" value="1"/>
</dbReference>
<dbReference type="PRINTS" id="PR00455">
    <property type="entry name" value="HTHTETR"/>
</dbReference>
<evidence type="ECO:0000313" key="7">
    <source>
        <dbReference type="EMBL" id="QSI75619.1"/>
    </source>
</evidence>
<keyword evidence="8" id="KW-1185">Reference proteome</keyword>
<sequence length="205" mass="23253">MARKTKEDMQQTRRDIIDAARNVFSERGVSRTSLEQIASAAGVTRGAVYWHFENKAQLFVALRDDVAMPLMDVLEAALQVDSGSDPLGAIECFLMAYVERLESDLTTRQTFEVLINKCEYTGELGDALKCVMRRSHDLSERLRVAYQKAAEKGGLRAGLDPDAMARDTYAFLFGLVRLWIVDREDNEFRTAARDMIRTHIALRRT</sequence>
<dbReference type="PROSITE" id="PS01081">
    <property type="entry name" value="HTH_TETR_1"/>
    <property type="match status" value="1"/>
</dbReference>
<evidence type="ECO:0000313" key="8">
    <source>
        <dbReference type="Proteomes" id="UP000663570"/>
    </source>
</evidence>
<dbReference type="Gene3D" id="1.10.357.10">
    <property type="entry name" value="Tetracycline Repressor, domain 2"/>
    <property type="match status" value="1"/>
</dbReference>
<dbReference type="PANTHER" id="PTHR30055">
    <property type="entry name" value="HTH-TYPE TRANSCRIPTIONAL REGULATOR RUTR"/>
    <property type="match status" value="1"/>
</dbReference>
<evidence type="ECO:0000256" key="3">
    <source>
        <dbReference type="ARBA" id="ARBA00023125"/>
    </source>
</evidence>
<dbReference type="InterPro" id="IPR050109">
    <property type="entry name" value="HTH-type_TetR-like_transc_reg"/>
</dbReference>
<accession>A0ABX7M4I6</accession>
<dbReference type="InterPro" id="IPR009057">
    <property type="entry name" value="Homeodomain-like_sf"/>
</dbReference>
<gene>
    <name evidence="7" type="ORF">JY500_14090</name>
</gene>
<dbReference type="InterPro" id="IPR013572">
    <property type="entry name" value="Tscrpt_reg_MAATS_C"/>
</dbReference>
<evidence type="ECO:0000256" key="4">
    <source>
        <dbReference type="ARBA" id="ARBA00023163"/>
    </source>
</evidence>
<feature type="domain" description="HTH tetR-type" evidence="6">
    <location>
        <begin position="10"/>
        <end position="70"/>
    </location>
</feature>
<keyword evidence="1" id="KW-0678">Repressor</keyword>
<proteinExistence type="predicted"/>
<organism evidence="7 8">
    <name type="scientific">Niveibacterium microcysteis</name>
    <dbReference type="NCBI Taxonomy" id="2811415"/>
    <lineage>
        <taxon>Bacteria</taxon>
        <taxon>Pseudomonadati</taxon>
        <taxon>Pseudomonadota</taxon>
        <taxon>Betaproteobacteria</taxon>
        <taxon>Rhodocyclales</taxon>
        <taxon>Rhodocyclaceae</taxon>
        <taxon>Niveibacterium</taxon>
    </lineage>
</organism>
<dbReference type="InterPro" id="IPR023772">
    <property type="entry name" value="DNA-bd_HTH_TetR-type_CS"/>
</dbReference>
<dbReference type="Proteomes" id="UP000663570">
    <property type="component" value="Chromosome"/>
</dbReference>
<dbReference type="PROSITE" id="PS50977">
    <property type="entry name" value="HTH_TETR_2"/>
    <property type="match status" value="1"/>
</dbReference>
<dbReference type="RefSeq" id="WP_206253352.1">
    <property type="nucleotide sequence ID" value="NZ_CP071060.1"/>
</dbReference>
<reference evidence="7 8" key="1">
    <citation type="submission" date="2021-02" db="EMBL/GenBank/DDBJ databases">
        <title>Niveibacterium changnyeongensis HC41.</title>
        <authorList>
            <person name="Kang M."/>
        </authorList>
    </citation>
    <scope>NUCLEOTIDE SEQUENCE [LARGE SCALE GENOMIC DNA]</scope>
    <source>
        <strain evidence="7 8">HC41</strain>
    </source>
</reference>
<name>A0ABX7M4I6_9RHOO</name>
<keyword evidence="2" id="KW-0805">Transcription regulation</keyword>
<dbReference type="EMBL" id="CP071060">
    <property type="protein sequence ID" value="QSI75619.1"/>
    <property type="molecule type" value="Genomic_DNA"/>
</dbReference>
<dbReference type="SUPFAM" id="SSF48498">
    <property type="entry name" value="Tetracyclin repressor-like, C-terminal domain"/>
    <property type="match status" value="1"/>
</dbReference>
<dbReference type="InterPro" id="IPR036271">
    <property type="entry name" value="Tet_transcr_reg_TetR-rel_C_sf"/>
</dbReference>
<feature type="DNA-binding region" description="H-T-H motif" evidence="5">
    <location>
        <begin position="33"/>
        <end position="52"/>
    </location>
</feature>
<evidence type="ECO:0000256" key="5">
    <source>
        <dbReference type="PROSITE-ProRule" id="PRU00335"/>
    </source>
</evidence>
<evidence type="ECO:0000256" key="2">
    <source>
        <dbReference type="ARBA" id="ARBA00023015"/>
    </source>
</evidence>
<dbReference type="PANTHER" id="PTHR30055:SF240">
    <property type="entry name" value="HTH-TYPE TRANSCRIPTIONAL REGULATOR ACRR"/>
    <property type="match status" value="1"/>
</dbReference>
<dbReference type="SUPFAM" id="SSF46689">
    <property type="entry name" value="Homeodomain-like"/>
    <property type="match status" value="1"/>
</dbReference>
<evidence type="ECO:0000259" key="6">
    <source>
        <dbReference type="PROSITE" id="PS50977"/>
    </source>
</evidence>
<dbReference type="InterPro" id="IPR001647">
    <property type="entry name" value="HTH_TetR"/>
</dbReference>
<keyword evidence="3 5" id="KW-0238">DNA-binding</keyword>
<protein>
    <submittedName>
        <fullName evidence="7">TetR family transcriptional regulator</fullName>
    </submittedName>
</protein>